<dbReference type="PANTHER" id="PTHR31684:SF2">
    <property type="entry name" value="COILED-COIL DOMAIN-CONTAINING PROTEIN 43"/>
    <property type="match status" value="1"/>
</dbReference>
<accession>A0A2P6NW79</accession>
<evidence type="ECO:0000313" key="6">
    <source>
        <dbReference type="Proteomes" id="UP000241769"/>
    </source>
</evidence>
<dbReference type="OrthoDB" id="18679at2759"/>
<feature type="compositionally biased region" description="Basic residues" evidence="3">
    <location>
        <begin position="331"/>
        <end position="344"/>
    </location>
</feature>
<reference evidence="5 6" key="1">
    <citation type="journal article" date="2018" name="Genome Biol. Evol.">
        <title>Multiple Roots of Fruiting Body Formation in Amoebozoa.</title>
        <authorList>
            <person name="Hillmann F."/>
            <person name="Forbes G."/>
            <person name="Novohradska S."/>
            <person name="Ferling I."/>
            <person name="Riege K."/>
            <person name="Groth M."/>
            <person name="Westermann M."/>
            <person name="Marz M."/>
            <person name="Spaller T."/>
            <person name="Winckler T."/>
            <person name="Schaap P."/>
            <person name="Glockner G."/>
        </authorList>
    </citation>
    <scope>NUCLEOTIDE SEQUENCE [LARGE SCALE GENOMIC DNA]</scope>
    <source>
        <strain evidence="5 6">Jena</strain>
    </source>
</reference>
<name>A0A2P6NW79_9EUKA</name>
<evidence type="ECO:0000313" key="5">
    <source>
        <dbReference type="EMBL" id="PRP88186.1"/>
    </source>
</evidence>
<dbReference type="Proteomes" id="UP000241769">
    <property type="component" value="Unassembled WGS sequence"/>
</dbReference>
<comment type="similarity">
    <text evidence="1">Belongs to the CCDC43 family.</text>
</comment>
<gene>
    <name evidence="5" type="ORF">PROFUN_04009</name>
</gene>
<feature type="compositionally biased region" description="Basic and acidic residues" evidence="3">
    <location>
        <begin position="297"/>
        <end position="330"/>
    </location>
</feature>
<evidence type="ECO:0000256" key="3">
    <source>
        <dbReference type="SAM" id="MobiDB-lite"/>
    </source>
</evidence>
<evidence type="ECO:0000256" key="2">
    <source>
        <dbReference type="ARBA" id="ARBA00023054"/>
    </source>
</evidence>
<feature type="region of interest" description="Disordered" evidence="3">
    <location>
        <begin position="276"/>
        <end position="344"/>
    </location>
</feature>
<feature type="domain" description="CCDC43 PWI-like" evidence="4">
    <location>
        <begin position="134"/>
        <end position="200"/>
    </location>
</feature>
<dbReference type="EMBL" id="MDYQ01000013">
    <property type="protein sequence ID" value="PRP88186.1"/>
    <property type="molecule type" value="Genomic_DNA"/>
</dbReference>
<dbReference type="InterPro" id="IPR037666">
    <property type="entry name" value="CCDC43"/>
</dbReference>
<dbReference type="InterPro" id="IPR058771">
    <property type="entry name" value="PWI_CCDC43"/>
</dbReference>
<comment type="caution">
    <text evidence="5">The sequence shown here is derived from an EMBL/GenBank/DDBJ whole genome shotgun (WGS) entry which is preliminary data.</text>
</comment>
<evidence type="ECO:0000259" key="4">
    <source>
        <dbReference type="Pfam" id="PF26091"/>
    </source>
</evidence>
<keyword evidence="6" id="KW-1185">Reference proteome</keyword>
<evidence type="ECO:0000256" key="1">
    <source>
        <dbReference type="ARBA" id="ARBA00005305"/>
    </source>
</evidence>
<dbReference type="InParanoid" id="A0A2P6NW79"/>
<proteinExistence type="inferred from homology"/>
<feature type="compositionally biased region" description="Basic and acidic residues" evidence="3">
    <location>
        <begin position="210"/>
        <end position="243"/>
    </location>
</feature>
<dbReference type="Pfam" id="PF26091">
    <property type="entry name" value="PWI_CCDC43"/>
    <property type="match status" value="1"/>
</dbReference>
<dbReference type="AlphaFoldDB" id="A0A2P6NW79"/>
<organism evidence="5 6">
    <name type="scientific">Planoprotostelium fungivorum</name>
    <dbReference type="NCBI Taxonomy" id="1890364"/>
    <lineage>
        <taxon>Eukaryota</taxon>
        <taxon>Amoebozoa</taxon>
        <taxon>Evosea</taxon>
        <taxon>Variosea</taxon>
        <taxon>Cavosteliida</taxon>
        <taxon>Cavosteliaceae</taxon>
        <taxon>Planoprotostelium</taxon>
    </lineage>
</organism>
<keyword evidence="2" id="KW-0175">Coiled coil</keyword>
<sequence>MRISWRKQRRRECIDLSEEMFIFDRTQTHKHLKLGMSEKAQNGGWVATGEGYSVSSKYLGAKPNGSTPIDMQLPFASLLHKAITEHTNAYKCFAEDYQIENRRREPPQQPNTSYLKRVLKNLLNPGDQGKSMSIEEFRDWLQLTLPTIGLTDVDVYSDYIEGMIQDDTSEKADRVSSIIEFVEAASESDLAPFRNLISEWIDRLMKQKVEEKSRKEQEKKDKEKQEAAARAEASKEQQMERENAQLSRKERKTRDALLSRYGYEDTLDENGDIVLQADSEGPRDTGIEVNMNALKVKQKEQEQRDKAKTAHEKKVQMDKEQKEKEALKKEKEKKRTQKKEKQRL</sequence>
<dbReference type="PANTHER" id="PTHR31684">
    <property type="entry name" value="COILED-COIL DOMAIN-CONTAINING PROTEIN 43"/>
    <property type="match status" value="1"/>
</dbReference>
<feature type="region of interest" description="Disordered" evidence="3">
    <location>
        <begin position="210"/>
        <end position="253"/>
    </location>
</feature>
<protein>
    <recommendedName>
        <fullName evidence="4">CCDC43 PWI-like domain-containing protein</fullName>
    </recommendedName>
</protein>